<keyword evidence="3" id="KW-1185">Reference proteome</keyword>
<reference evidence="2 3" key="1">
    <citation type="submission" date="2020-08" db="EMBL/GenBank/DDBJ databases">
        <title>Genomic Encyclopedia of Type Strains, Phase III (KMG-III): the genomes of soil and plant-associated and newly described type strains.</title>
        <authorList>
            <person name="Whitman W."/>
        </authorList>
    </citation>
    <scope>NUCLEOTIDE SEQUENCE [LARGE SCALE GENOMIC DNA]</scope>
    <source>
        <strain evidence="2 3">CECT 8075</strain>
    </source>
</reference>
<evidence type="ECO:0000313" key="3">
    <source>
        <dbReference type="Proteomes" id="UP000536179"/>
    </source>
</evidence>
<evidence type="ECO:0000256" key="1">
    <source>
        <dbReference type="SAM" id="MobiDB-lite"/>
    </source>
</evidence>
<comment type="caution">
    <text evidence="2">The sequence shown here is derived from an EMBL/GenBank/DDBJ whole genome shotgun (WGS) entry which is preliminary data.</text>
</comment>
<feature type="region of interest" description="Disordered" evidence="1">
    <location>
        <begin position="44"/>
        <end position="88"/>
    </location>
</feature>
<organism evidence="2 3">
    <name type="scientific">Aporhodopirellula rubra</name>
    <dbReference type="NCBI Taxonomy" id="980271"/>
    <lineage>
        <taxon>Bacteria</taxon>
        <taxon>Pseudomonadati</taxon>
        <taxon>Planctomycetota</taxon>
        <taxon>Planctomycetia</taxon>
        <taxon>Pirellulales</taxon>
        <taxon>Pirellulaceae</taxon>
        <taxon>Aporhodopirellula</taxon>
    </lineage>
</organism>
<evidence type="ECO:0000313" key="2">
    <source>
        <dbReference type="EMBL" id="MBB3207890.1"/>
    </source>
</evidence>
<accession>A0A7W5E0H7</accession>
<dbReference type="AlphaFoldDB" id="A0A7W5E0H7"/>
<dbReference type="EMBL" id="JACHXU010000012">
    <property type="protein sequence ID" value="MBB3207890.1"/>
    <property type="molecule type" value="Genomic_DNA"/>
</dbReference>
<name>A0A7W5E0H7_9BACT</name>
<proteinExistence type="predicted"/>
<dbReference type="Proteomes" id="UP000536179">
    <property type="component" value="Unassembled WGS sequence"/>
</dbReference>
<gene>
    <name evidence="2" type="ORF">FHS27_003717</name>
</gene>
<protein>
    <submittedName>
        <fullName evidence="2">Uncharacterized protein</fullName>
    </submittedName>
</protein>
<sequence length="88" mass="9743">MQRDAVPAMPQYTLLAEGSSEAWRGRTLINLTSITPFPVHVVIDHEKPERNESTAGRNSAPLGPPNDDERVRLKPAENVSTKADRIKP</sequence>